<organism evidence="1 2">
    <name type="scientific">Romanomermis culicivorax</name>
    <name type="common">Nematode worm</name>
    <dbReference type="NCBI Taxonomy" id="13658"/>
    <lineage>
        <taxon>Eukaryota</taxon>
        <taxon>Metazoa</taxon>
        <taxon>Ecdysozoa</taxon>
        <taxon>Nematoda</taxon>
        <taxon>Enoplea</taxon>
        <taxon>Dorylaimia</taxon>
        <taxon>Mermithida</taxon>
        <taxon>Mermithoidea</taxon>
        <taxon>Mermithidae</taxon>
        <taxon>Romanomermis</taxon>
    </lineage>
</organism>
<name>A0A915JYL1_ROMCU</name>
<proteinExistence type="predicted"/>
<protein>
    <submittedName>
        <fullName evidence="2">Uncharacterized protein</fullName>
    </submittedName>
</protein>
<reference evidence="2" key="1">
    <citation type="submission" date="2022-11" db="UniProtKB">
        <authorList>
            <consortium name="WormBaseParasite"/>
        </authorList>
    </citation>
    <scope>IDENTIFICATION</scope>
</reference>
<evidence type="ECO:0000313" key="2">
    <source>
        <dbReference type="WBParaSite" id="nRc.2.0.1.t31442-RA"/>
    </source>
</evidence>
<dbReference type="WBParaSite" id="nRc.2.0.1.t31442-RA">
    <property type="protein sequence ID" value="nRc.2.0.1.t31442-RA"/>
    <property type="gene ID" value="nRc.2.0.1.g31442"/>
</dbReference>
<keyword evidence="1" id="KW-1185">Reference proteome</keyword>
<dbReference type="AlphaFoldDB" id="A0A915JYL1"/>
<dbReference type="Proteomes" id="UP000887565">
    <property type="component" value="Unplaced"/>
</dbReference>
<accession>A0A915JYL1</accession>
<evidence type="ECO:0000313" key="1">
    <source>
        <dbReference type="Proteomes" id="UP000887565"/>
    </source>
</evidence>
<sequence>MLGILLVAKLRWEVDMQIDKVDDQRRRHLHRSGAPQKDGMLASPNKPFTSISDLVYINYLVIRYYGKAKGQRPMRQRLLTSSERKTYKGILKLDFCGDNMEPKRSILLYFTGEMQINHACHWWDPQLGGTL</sequence>